<dbReference type="Proteomes" id="UP000323956">
    <property type="component" value="Unassembled WGS sequence"/>
</dbReference>
<feature type="region of interest" description="Disordered" evidence="2">
    <location>
        <begin position="122"/>
        <end position="145"/>
    </location>
</feature>
<dbReference type="InterPro" id="IPR034706">
    <property type="entry name" value="CpoB"/>
</dbReference>
<comment type="subcellular location">
    <subcellularLocation>
        <location evidence="1">Periplasm</location>
    </subcellularLocation>
</comment>
<dbReference type="EMBL" id="FTMK01000007">
    <property type="protein sequence ID" value="SIQ38404.1"/>
    <property type="molecule type" value="Genomic_DNA"/>
</dbReference>
<evidence type="ECO:0000256" key="2">
    <source>
        <dbReference type="SAM" id="MobiDB-lite"/>
    </source>
</evidence>
<organism evidence="3 4">
    <name type="scientific">Paracoccus thiocyanatus</name>
    <dbReference type="NCBI Taxonomy" id="34006"/>
    <lineage>
        <taxon>Bacteria</taxon>
        <taxon>Pseudomonadati</taxon>
        <taxon>Pseudomonadota</taxon>
        <taxon>Alphaproteobacteria</taxon>
        <taxon>Rhodobacterales</taxon>
        <taxon>Paracoccaceae</taxon>
        <taxon>Paracoccus</taxon>
    </lineage>
</organism>
<feature type="signal peptide" evidence="1">
    <location>
        <begin position="1"/>
        <end position="24"/>
    </location>
</feature>
<dbReference type="OrthoDB" id="9763909at2"/>
<keyword evidence="1" id="KW-0732">Signal</keyword>
<dbReference type="GO" id="GO:0043093">
    <property type="term" value="P:FtsZ-dependent cytokinesis"/>
    <property type="evidence" value="ECO:0007669"/>
    <property type="project" value="UniProtKB-UniRule"/>
</dbReference>
<protein>
    <recommendedName>
        <fullName evidence="1">Cell division coordinator CpoB</fullName>
    </recommendedName>
</protein>
<dbReference type="Pfam" id="PF13432">
    <property type="entry name" value="TPR_16"/>
    <property type="match status" value="1"/>
</dbReference>
<dbReference type="RefSeq" id="WP_149765224.1">
    <property type="nucleotide sequence ID" value="NZ_FTMK01000007.1"/>
</dbReference>
<keyword evidence="1" id="KW-0175">Coiled coil</keyword>
<sequence precursor="true">MAGWRPRGLLLAAGFALAAWPATAQDAQTLADIRTELSQLSADLQSLRAQLVASGPAGFAAAGGDSAIDRMNAMEARLAQLTGQTEQLQNRIDRIVKDGTTRIGDIEFRLCEMEEGCDLGSLTTPALGQQGGASPLPSDDQQGALAQPAAPAGTAATAAEKADFDRAQEVLGQGDFRRAAELFAAIAETHAGGPLTAQALFLRGQALDSAGDLDGAGVAWLESFAANPNGPQAADALLGLSRAMSAKAGPQEGCFYLQEILARFPAAPQAAEAERRIADSGCDASSAAPAEGMDPEAAADMADG</sequence>
<dbReference type="SUPFAM" id="SSF48452">
    <property type="entry name" value="TPR-like"/>
    <property type="match status" value="1"/>
</dbReference>
<comment type="function">
    <text evidence="1">Mediates coordination of peptidoglycan synthesis and outer membrane constriction during cell division.</text>
</comment>
<dbReference type="AlphaFoldDB" id="A0A1N6SBD3"/>
<dbReference type="HAMAP" id="MF_02066">
    <property type="entry name" value="CpoB"/>
    <property type="match status" value="1"/>
</dbReference>
<evidence type="ECO:0000256" key="1">
    <source>
        <dbReference type="HAMAP-Rule" id="MF_02066"/>
    </source>
</evidence>
<keyword evidence="1" id="KW-0574">Periplasm</keyword>
<accession>A0A1N6SBD3</accession>
<proteinExistence type="inferred from homology"/>
<dbReference type="Gene3D" id="1.25.40.10">
    <property type="entry name" value="Tetratricopeptide repeat domain"/>
    <property type="match status" value="1"/>
</dbReference>
<evidence type="ECO:0000313" key="4">
    <source>
        <dbReference type="Proteomes" id="UP000323956"/>
    </source>
</evidence>
<keyword evidence="1" id="KW-0131">Cell cycle</keyword>
<name>A0A1N6SBD3_9RHOB</name>
<feature type="region of interest" description="Disordered" evidence="2">
    <location>
        <begin position="275"/>
        <end position="304"/>
    </location>
</feature>
<reference evidence="3 4" key="1">
    <citation type="submission" date="2017-01" db="EMBL/GenBank/DDBJ databases">
        <authorList>
            <person name="Varghese N."/>
            <person name="Submissions S."/>
        </authorList>
    </citation>
    <scope>NUCLEOTIDE SEQUENCE [LARGE SCALE GENOMIC DNA]</scope>
    <source>
        <strain evidence="3 4">ATCC 700171</strain>
    </source>
</reference>
<gene>
    <name evidence="1" type="primary">cpoB</name>
    <name evidence="3" type="ORF">SAMN05421641_10741</name>
</gene>
<feature type="coiled-coil region" evidence="1">
    <location>
        <begin position="30"/>
        <end position="98"/>
    </location>
</feature>
<feature type="chain" id="PRO_5009990390" description="Cell division coordinator CpoB" evidence="1">
    <location>
        <begin position="25"/>
        <end position="304"/>
    </location>
</feature>
<dbReference type="GO" id="GO:0030288">
    <property type="term" value="C:outer membrane-bounded periplasmic space"/>
    <property type="evidence" value="ECO:0007669"/>
    <property type="project" value="UniProtKB-UniRule"/>
</dbReference>
<comment type="similarity">
    <text evidence="1">Belongs to the CpoB family.</text>
</comment>
<dbReference type="InterPro" id="IPR011990">
    <property type="entry name" value="TPR-like_helical_dom_sf"/>
</dbReference>
<evidence type="ECO:0000313" key="3">
    <source>
        <dbReference type="EMBL" id="SIQ38404.1"/>
    </source>
</evidence>
<keyword evidence="1" id="KW-0132">Cell division</keyword>